<dbReference type="SMART" id="SM00225">
    <property type="entry name" value="BTB"/>
    <property type="match status" value="1"/>
</dbReference>
<dbReference type="InterPro" id="IPR045068">
    <property type="entry name" value="BACURD1-3"/>
</dbReference>
<dbReference type="InterPro" id="IPR003131">
    <property type="entry name" value="T1-type_BTB"/>
</dbReference>
<dbReference type="InterPro" id="IPR000210">
    <property type="entry name" value="BTB/POZ_dom"/>
</dbReference>
<dbReference type="PROSITE" id="PS50097">
    <property type="entry name" value="BTB"/>
    <property type="match status" value="1"/>
</dbReference>
<dbReference type="KEGG" id="crq:GCK72_006702"/>
<dbReference type="EMBL" id="WUAV01000002">
    <property type="protein sequence ID" value="KAF1766744.1"/>
    <property type="molecule type" value="Genomic_DNA"/>
</dbReference>
<sequence>MSGILKLNFRGTVIHAEKSSLARHDGFFNLLAVSNQNPHLEPLFVDRDPKHFLKLLDYIRDKEILLPESEIEINEICEEARHFNLHYLIFKCQQKVENMKLKNKFRHLNGSAEILEAVGNSDKTVILFYYTIDLSRESVPIQALEEFIDEYKHKYDIYFHKEEAIKWFSCKLISKTRVVNVLDANPKDIHFCLDEVRRILGTL</sequence>
<reference evidence="2 3" key="1">
    <citation type="submission" date="2019-12" db="EMBL/GenBank/DDBJ databases">
        <title>Chromosome-level assembly of the Caenorhabditis remanei genome.</title>
        <authorList>
            <person name="Teterina A.A."/>
            <person name="Willis J.H."/>
            <person name="Phillips P.C."/>
        </authorList>
    </citation>
    <scope>NUCLEOTIDE SEQUENCE [LARGE SCALE GENOMIC DNA]</scope>
    <source>
        <strain evidence="2 3">PX506</strain>
        <tissue evidence="2">Whole organism</tissue>
    </source>
</reference>
<dbReference type="Gene3D" id="3.30.710.10">
    <property type="entry name" value="Potassium Channel Kv1.1, Chain A"/>
    <property type="match status" value="1"/>
</dbReference>
<protein>
    <recommendedName>
        <fullName evidence="1">BTB domain-containing protein</fullName>
    </recommendedName>
</protein>
<dbReference type="RefSeq" id="XP_003109918.2">
    <property type="nucleotide sequence ID" value="XM_003109870.2"/>
</dbReference>
<comment type="caution">
    <text evidence="2">The sequence shown here is derived from an EMBL/GenBank/DDBJ whole genome shotgun (WGS) entry which is preliminary data.</text>
</comment>
<evidence type="ECO:0000313" key="3">
    <source>
        <dbReference type="Proteomes" id="UP000483820"/>
    </source>
</evidence>
<dbReference type="SUPFAM" id="SSF54695">
    <property type="entry name" value="POZ domain"/>
    <property type="match status" value="1"/>
</dbReference>
<accession>A0A6A5HJH7</accession>
<dbReference type="AlphaFoldDB" id="A0A6A5HJH7"/>
<dbReference type="PANTHER" id="PTHR11145:SF19">
    <property type="entry name" value="BTB DOMAIN-CONTAINING PROTEIN-RELATED"/>
    <property type="match status" value="1"/>
</dbReference>
<evidence type="ECO:0000259" key="1">
    <source>
        <dbReference type="PROSITE" id="PS50097"/>
    </source>
</evidence>
<feature type="domain" description="BTB" evidence="1">
    <location>
        <begin position="1"/>
        <end position="68"/>
    </location>
</feature>
<dbReference type="CTD" id="9804247"/>
<evidence type="ECO:0000313" key="2">
    <source>
        <dbReference type="EMBL" id="KAF1766744.1"/>
    </source>
</evidence>
<dbReference type="Proteomes" id="UP000483820">
    <property type="component" value="Chromosome II"/>
</dbReference>
<dbReference type="GO" id="GO:0051260">
    <property type="term" value="P:protein homooligomerization"/>
    <property type="evidence" value="ECO:0007669"/>
    <property type="project" value="InterPro"/>
</dbReference>
<dbReference type="PANTHER" id="PTHR11145">
    <property type="entry name" value="BTB/POZ DOMAIN-CONTAINING ADAPTER FOR CUL3-MEDIATED RHOA DEGRADATION PROTEIN FAMILY MEMBER"/>
    <property type="match status" value="1"/>
</dbReference>
<dbReference type="InterPro" id="IPR011333">
    <property type="entry name" value="SKP1/BTB/POZ_sf"/>
</dbReference>
<name>A0A6A5HJH7_CAERE</name>
<dbReference type="GeneID" id="9804247"/>
<gene>
    <name evidence="2" type="ORF">GCK72_006702</name>
</gene>
<dbReference type="Pfam" id="PF02214">
    <property type="entry name" value="BTB_2"/>
    <property type="match status" value="1"/>
</dbReference>
<organism evidence="2 3">
    <name type="scientific">Caenorhabditis remanei</name>
    <name type="common">Caenorhabditis vulgaris</name>
    <dbReference type="NCBI Taxonomy" id="31234"/>
    <lineage>
        <taxon>Eukaryota</taxon>
        <taxon>Metazoa</taxon>
        <taxon>Ecdysozoa</taxon>
        <taxon>Nematoda</taxon>
        <taxon>Chromadorea</taxon>
        <taxon>Rhabditida</taxon>
        <taxon>Rhabditina</taxon>
        <taxon>Rhabditomorpha</taxon>
        <taxon>Rhabditoidea</taxon>
        <taxon>Rhabditidae</taxon>
        <taxon>Peloderinae</taxon>
        <taxon>Caenorhabditis</taxon>
    </lineage>
</organism>
<proteinExistence type="predicted"/>